<gene>
    <name evidence="2" type="ORF">TBC1_111053</name>
</gene>
<protein>
    <recommendedName>
        <fullName evidence="4">DUF4595 domain-containing protein</fullName>
    </recommendedName>
</protein>
<dbReference type="EMBL" id="DF968182">
    <property type="protein sequence ID" value="GAP42912.1"/>
    <property type="molecule type" value="Genomic_DNA"/>
</dbReference>
<evidence type="ECO:0008006" key="4">
    <source>
        <dbReference type="Google" id="ProtNLM"/>
    </source>
</evidence>
<dbReference type="AlphaFoldDB" id="A0A0S7C185"/>
<dbReference type="PATRIC" id="fig|1678841.3.peg.1191"/>
<evidence type="ECO:0000256" key="1">
    <source>
        <dbReference type="SAM" id="SignalP"/>
    </source>
</evidence>
<keyword evidence="3" id="KW-1185">Reference proteome</keyword>
<feature type="signal peptide" evidence="1">
    <location>
        <begin position="1"/>
        <end position="22"/>
    </location>
</feature>
<accession>A0A0S7C185</accession>
<organism evidence="2">
    <name type="scientific">Lentimicrobium saccharophilum</name>
    <dbReference type="NCBI Taxonomy" id="1678841"/>
    <lineage>
        <taxon>Bacteria</taxon>
        <taxon>Pseudomonadati</taxon>
        <taxon>Bacteroidota</taxon>
        <taxon>Bacteroidia</taxon>
        <taxon>Bacteroidales</taxon>
        <taxon>Lentimicrobiaceae</taxon>
        <taxon>Lentimicrobium</taxon>
    </lineage>
</organism>
<proteinExistence type="predicted"/>
<dbReference type="PROSITE" id="PS51257">
    <property type="entry name" value="PROKAR_LIPOPROTEIN"/>
    <property type="match status" value="1"/>
</dbReference>
<feature type="chain" id="PRO_5006633472" description="DUF4595 domain-containing protein" evidence="1">
    <location>
        <begin position="23"/>
        <end position="297"/>
    </location>
</feature>
<name>A0A0S7C185_9BACT</name>
<keyword evidence="1" id="KW-0732">Signal</keyword>
<reference evidence="2" key="1">
    <citation type="journal article" date="2015" name="Genome Announc.">
        <title>Draft Genome Sequence of Bacteroidales Strain TBC1, a Novel Isolate from a Methanogenic Wastewater Treatment System.</title>
        <authorList>
            <person name="Tourlousse D.M."/>
            <person name="Matsuura N."/>
            <person name="Sun L."/>
            <person name="Toyonaga M."/>
            <person name="Kuroda K."/>
            <person name="Ohashi A."/>
            <person name="Cruz R."/>
            <person name="Yamaguchi T."/>
            <person name="Sekiguchi Y."/>
        </authorList>
    </citation>
    <scope>NUCLEOTIDE SEQUENCE [LARGE SCALE GENOMIC DNA]</scope>
    <source>
        <strain evidence="2">TBC1</strain>
    </source>
</reference>
<evidence type="ECO:0000313" key="3">
    <source>
        <dbReference type="Proteomes" id="UP000053091"/>
    </source>
</evidence>
<evidence type="ECO:0000313" key="2">
    <source>
        <dbReference type="EMBL" id="GAP42912.1"/>
    </source>
</evidence>
<sequence>MRLSLSLFLSLFILLLSTSCNKEDPEPMKKFGEGLRLKTVIHGEALDFRSEIEYDDNRITGIYTYYGDEMTEKCLISYSEDTVARRYYSLHENEWIPVSNDEIMTMLHGKIRDYVFRTDGFAHSFRYFIWNGSLLKQCDVIERISHNSPPELRNRLIYSYSGEKLVSMQVLLSDSTLYVTEEIGYEDGFPAQFSMVHANGNLMAKAKLEYSGAGLVKISGYEVINGNAGAVNAVEEYIYDRQNLTITKKYTAGDDTYIRKYVYEEGEGNYNALWMPVAGWFSCYFFPEGIYSHILKD</sequence>
<dbReference type="Proteomes" id="UP000053091">
    <property type="component" value="Unassembled WGS sequence"/>
</dbReference>